<gene>
    <name evidence="1" type="ORF">EGI31_10985</name>
</gene>
<dbReference type="InterPro" id="IPR001544">
    <property type="entry name" value="Aminotrans_IV"/>
</dbReference>
<dbReference type="EMBL" id="RJUF01000029">
    <property type="protein sequence ID" value="MCP9763481.1"/>
    <property type="molecule type" value="Genomic_DNA"/>
</dbReference>
<dbReference type="InterPro" id="IPR043131">
    <property type="entry name" value="BCAT-like_N"/>
</dbReference>
<keyword evidence="2" id="KW-1185">Reference proteome</keyword>
<dbReference type="SUPFAM" id="SSF56752">
    <property type="entry name" value="D-aminoacid aminotransferase-like PLP-dependent enzymes"/>
    <property type="match status" value="1"/>
</dbReference>
<dbReference type="RefSeq" id="WP_255037262.1">
    <property type="nucleotide sequence ID" value="NZ_RJUF01000029.1"/>
</dbReference>
<protein>
    <recommendedName>
        <fullName evidence="3">Chorismate-binding protein</fullName>
    </recommendedName>
</protein>
<dbReference type="Pfam" id="PF01063">
    <property type="entry name" value="Aminotran_4"/>
    <property type="match status" value="1"/>
</dbReference>
<comment type="caution">
    <text evidence="1">The sequence shown here is derived from an EMBL/GenBank/DDBJ whole genome shotgun (WGS) entry which is preliminary data.</text>
</comment>
<proteinExistence type="predicted"/>
<reference evidence="1 2" key="1">
    <citation type="submission" date="2018-11" db="EMBL/GenBank/DDBJ databases">
        <title>Novel bacteria species description.</title>
        <authorList>
            <person name="Han J.-H."/>
        </authorList>
    </citation>
    <scope>NUCLEOTIDE SEQUENCE [LARGE SCALE GENOMIC DNA]</scope>
    <source>
        <strain evidence="1 2">KCTC23259</strain>
    </source>
</reference>
<evidence type="ECO:0000313" key="1">
    <source>
        <dbReference type="EMBL" id="MCP9763481.1"/>
    </source>
</evidence>
<organism evidence="1 2">
    <name type="scientific">Lacihabitans soyangensis</name>
    <dbReference type="NCBI Taxonomy" id="869394"/>
    <lineage>
        <taxon>Bacteria</taxon>
        <taxon>Pseudomonadati</taxon>
        <taxon>Bacteroidota</taxon>
        <taxon>Cytophagia</taxon>
        <taxon>Cytophagales</taxon>
        <taxon>Leadbetterellaceae</taxon>
        <taxon>Lacihabitans</taxon>
    </lineage>
</organism>
<dbReference type="GO" id="GO:0003824">
    <property type="term" value="F:catalytic activity"/>
    <property type="evidence" value="ECO:0007669"/>
    <property type="project" value="InterPro"/>
</dbReference>
<sequence length="205" mass="24397">MYQFFESIKLLDGKLYLLDLHSERLNRTRKAFFENLKDIDLEKELMIPCEKKEGLYKVKVVYSKYLESVVFDDYTIKEHRNIRLLEKPDIQYDFKFLDRKNLTEDFSSDADFDDIIFLKNGVLTDATYSNLTFFDGKTWFTPKSCLLAGVKRKFLLESGIITEKSIVKEDIKDFQKIAFINAMRDFEKMYTFVQKDDFLLLNPCE</sequence>
<dbReference type="Gene3D" id="3.30.470.10">
    <property type="match status" value="1"/>
</dbReference>
<accession>A0AAE3H3N6</accession>
<evidence type="ECO:0000313" key="2">
    <source>
        <dbReference type="Proteomes" id="UP001204144"/>
    </source>
</evidence>
<dbReference type="InterPro" id="IPR036038">
    <property type="entry name" value="Aminotransferase-like"/>
</dbReference>
<evidence type="ECO:0008006" key="3">
    <source>
        <dbReference type="Google" id="ProtNLM"/>
    </source>
</evidence>
<dbReference type="AlphaFoldDB" id="A0AAE3H3N6"/>
<dbReference type="Proteomes" id="UP001204144">
    <property type="component" value="Unassembled WGS sequence"/>
</dbReference>
<dbReference type="InterPro" id="IPR043132">
    <property type="entry name" value="BCAT-like_C"/>
</dbReference>
<dbReference type="Gene3D" id="3.20.10.10">
    <property type="entry name" value="D-amino Acid Aminotransferase, subunit A, domain 2"/>
    <property type="match status" value="1"/>
</dbReference>
<name>A0AAE3H3N6_9BACT</name>